<dbReference type="GO" id="GO:0043137">
    <property type="term" value="P:DNA replication, removal of RNA primer"/>
    <property type="evidence" value="ECO:0007669"/>
    <property type="project" value="TreeGrafter"/>
</dbReference>
<dbReference type="EC" id="3.1.26.4" evidence="10"/>
<feature type="binding site" evidence="9">
    <location>
        <position position="330"/>
    </location>
    <ligand>
        <name>a divalent metal cation</name>
        <dbReference type="ChEBI" id="CHEBI:60240"/>
    </ligand>
</feature>
<dbReference type="EnsemblMetazoa" id="PPAI000439-RA">
    <property type="protein sequence ID" value="PPAI000439-PA"/>
    <property type="gene ID" value="PPAI000439"/>
</dbReference>
<dbReference type="GO" id="GO:0004523">
    <property type="term" value="F:RNA-DNA hybrid ribonuclease activity"/>
    <property type="evidence" value="ECO:0007669"/>
    <property type="project" value="UniProtKB-UniRule"/>
</dbReference>
<comment type="similarity">
    <text evidence="3">Belongs to the RNase HII family. Eukaryotic subfamily.</text>
</comment>
<keyword evidence="6 9" id="KW-0255">Endonuclease</keyword>
<reference evidence="11" key="1">
    <citation type="submission" date="2022-08" db="UniProtKB">
        <authorList>
            <consortium name="EnsemblMetazoa"/>
        </authorList>
    </citation>
    <scope>IDENTIFICATION</scope>
    <source>
        <strain evidence="11">Israel</strain>
    </source>
</reference>
<dbReference type="VEuPathDB" id="VectorBase:PPAPM1_008270"/>
<dbReference type="InterPro" id="IPR036397">
    <property type="entry name" value="RNaseH_sf"/>
</dbReference>
<evidence type="ECO:0000313" key="12">
    <source>
        <dbReference type="Proteomes" id="UP000092462"/>
    </source>
</evidence>
<dbReference type="Gene3D" id="1.10.10.460">
    <property type="entry name" value="Ribonuclease hii. Domain 2"/>
    <property type="match status" value="1"/>
</dbReference>
<dbReference type="FunFam" id="3.30.420.10:FF:000016">
    <property type="entry name" value="Ribonuclease"/>
    <property type="match status" value="1"/>
</dbReference>
<protein>
    <recommendedName>
        <fullName evidence="10">Ribonuclease</fullName>
        <ecNumber evidence="10">3.1.26.4</ecNumber>
    </recommendedName>
</protein>
<comment type="catalytic activity">
    <reaction evidence="1 9 10">
        <text>Endonucleolytic cleavage to 5'-phosphomonoester.</text>
        <dbReference type="EC" id="3.1.26.4"/>
    </reaction>
</comment>
<dbReference type="GO" id="GO:0032299">
    <property type="term" value="C:ribonuclease H2 complex"/>
    <property type="evidence" value="ECO:0007669"/>
    <property type="project" value="UniProtKB-ARBA"/>
</dbReference>
<name>A0A1B0CZB7_PHLPP</name>
<proteinExistence type="inferred from homology"/>
<dbReference type="InterPro" id="IPR023160">
    <property type="entry name" value="RNase_HII_hlx-loop-hlx_cap_dom"/>
</dbReference>
<keyword evidence="12" id="KW-1185">Reference proteome</keyword>
<comment type="cofactor">
    <cofactor evidence="2">
        <name>Mg(2+)</name>
        <dbReference type="ChEBI" id="CHEBI:18420"/>
    </cofactor>
</comment>
<dbReference type="InterPro" id="IPR024567">
    <property type="entry name" value="RNase_HII/HIII_dom"/>
</dbReference>
<evidence type="ECO:0000256" key="3">
    <source>
        <dbReference type="ARBA" id="ARBA00007058"/>
    </source>
</evidence>
<dbReference type="PANTHER" id="PTHR10954:SF7">
    <property type="entry name" value="RIBONUCLEASE H2 SUBUNIT A"/>
    <property type="match status" value="1"/>
</dbReference>
<comment type="cofactor">
    <cofactor evidence="9">
        <name>Mn(2+)</name>
        <dbReference type="ChEBI" id="CHEBI:29035"/>
    </cofactor>
    <cofactor evidence="9">
        <name>Mg(2+)</name>
        <dbReference type="ChEBI" id="CHEBI:18420"/>
    </cofactor>
    <text evidence="9">Manganese or magnesium. Binds 1 divalent metal ion per monomer in the absence of substrate. May bind a second metal ion after substrate binding.</text>
</comment>
<dbReference type="SUPFAM" id="SSF53098">
    <property type="entry name" value="Ribonuclease H-like"/>
    <property type="match status" value="1"/>
</dbReference>
<evidence type="ECO:0000256" key="6">
    <source>
        <dbReference type="ARBA" id="ARBA00022759"/>
    </source>
</evidence>
<dbReference type="CDD" id="cd07181">
    <property type="entry name" value="RNase_HII_eukaryota_like"/>
    <property type="match status" value="1"/>
</dbReference>
<evidence type="ECO:0000256" key="10">
    <source>
        <dbReference type="RuleBase" id="RU003515"/>
    </source>
</evidence>
<keyword evidence="4 9" id="KW-0540">Nuclease</keyword>
<dbReference type="EMBL" id="AJVK01002248">
    <property type="status" value="NOT_ANNOTATED_CDS"/>
    <property type="molecule type" value="Genomic_DNA"/>
</dbReference>
<dbReference type="InterPro" id="IPR012337">
    <property type="entry name" value="RNaseH-like_sf"/>
</dbReference>
<feature type="binding site" evidence="9">
    <location>
        <position position="440"/>
    </location>
    <ligand>
        <name>a divalent metal cation</name>
        <dbReference type="ChEBI" id="CHEBI:60240"/>
    </ligand>
</feature>
<dbReference type="VEuPathDB" id="VectorBase:PPAI000439"/>
<dbReference type="InterPro" id="IPR004649">
    <property type="entry name" value="RNase_H2_suA"/>
</dbReference>
<evidence type="ECO:0000256" key="8">
    <source>
        <dbReference type="ARBA" id="ARBA00024981"/>
    </source>
</evidence>
<comment type="function">
    <text evidence="8">Catalytic subunit of RNase HII, an endonuclease that specifically degrades the RNA of RNA:DNA hybrids. Participates in DNA replication, possibly by mediating the removal of lagging-strand Okazaki fragment RNA primers during DNA replication. Mediates the excision of single ribonucleotides from DNA:RNA duplexes.</text>
</comment>
<evidence type="ECO:0000256" key="7">
    <source>
        <dbReference type="ARBA" id="ARBA00022801"/>
    </source>
</evidence>
<dbReference type="InterPro" id="IPR001352">
    <property type="entry name" value="RNase_HII/HIII"/>
</dbReference>
<dbReference type="FunFam" id="1.10.10.460:FF:000001">
    <property type="entry name" value="Ribonuclease"/>
    <property type="match status" value="1"/>
</dbReference>
<keyword evidence="5 9" id="KW-0479">Metal-binding</keyword>
<evidence type="ECO:0000256" key="5">
    <source>
        <dbReference type="ARBA" id="ARBA00022723"/>
    </source>
</evidence>
<dbReference type="Proteomes" id="UP000092462">
    <property type="component" value="Unassembled WGS sequence"/>
</dbReference>
<sequence>MSELEDGKQETWSRNFACELRVVEEVIANNLPGCSVEEGNIEGMEFGYINPIRRKSLIVGEACYSTKEGRTIFVHAKSEPMRAEDERYLRSGPHPESRNKMDLFRALRQDSINSRLEKKMDKNDIPLMGSKTLLTASMLDNPQLHLMNRLTWNYAISYNHDGMHHWEDFQRGLEKLTAKNHVEIWAGTSGLQSLNDISGVLFDFYLKDNKFPVPKFLWLVVKQGDKATGFLFNNKPKDLRKATDKEWKSCSESCSNYWWFPDFNYGPGSDPDSDNLKKMSEDTAETVSEIKTQKDLEAFLGTWDNSGNTVFFSKIPENCLNTPCVLGIDEAGRGPVLGPLVYGISFCAMSNTDVLKDLGCADSKQLTEEKRENIFWDINSRKAALDNMGWAVELISPNYISQSMLRRSKHSLNEVSMESAIGLINQAISLNVNIAEVYVDTVGPPETYQAKLSRLFPNISITVAKKADSTYPIVSAASICAKVVRDAALRTWKFNEVAPEKPFGSGYPGDPLTKAFLEDNVDNIFGYPRIVRFSWATAEQALEKTAQKITFEDADDDSQKYSGPQITSFFRATEKTRNRCGFFRNRHLQNVQDF</sequence>
<keyword evidence="7 9" id="KW-0378">Hydrolase</keyword>
<feature type="binding site" evidence="9">
    <location>
        <position position="329"/>
    </location>
    <ligand>
        <name>a divalent metal cation</name>
        <dbReference type="ChEBI" id="CHEBI:60240"/>
    </ligand>
</feature>
<comment type="function">
    <text evidence="10">Endonuclease that specifically degrades the RNA of RNA-DNA hybrids.</text>
</comment>
<dbReference type="InterPro" id="IPR001604">
    <property type="entry name" value="Endo_G_ENPP1-like_dom"/>
</dbReference>
<dbReference type="PROSITE" id="PS51975">
    <property type="entry name" value="RNASE_H_2"/>
    <property type="match status" value="1"/>
</dbReference>
<evidence type="ECO:0000256" key="4">
    <source>
        <dbReference type="ARBA" id="ARBA00022722"/>
    </source>
</evidence>
<dbReference type="NCBIfam" id="TIGR00729">
    <property type="entry name" value="ribonuclease HII"/>
    <property type="match status" value="1"/>
</dbReference>
<dbReference type="Pfam" id="PF01351">
    <property type="entry name" value="RNase_HII"/>
    <property type="match status" value="1"/>
</dbReference>
<evidence type="ECO:0000256" key="1">
    <source>
        <dbReference type="ARBA" id="ARBA00000077"/>
    </source>
</evidence>
<dbReference type="PANTHER" id="PTHR10954">
    <property type="entry name" value="RIBONUCLEASE H2 SUBUNIT A"/>
    <property type="match status" value="1"/>
</dbReference>
<dbReference type="GO" id="GO:0006298">
    <property type="term" value="P:mismatch repair"/>
    <property type="evidence" value="ECO:0007669"/>
    <property type="project" value="TreeGrafter"/>
</dbReference>
<dbReference type="AlphaFoldDB" id="A0A1B0CZB7"/>
<evidence type="ECO:0000256" key="9">
    <source>
        <dbReference type="PROSITE-ProRule" id="PRU01319"/>
    </source>
</evidence>
<dbReference type="Gene3D" id="3.30.420.10">
    <property type="entry name" value="Ribonuclease H-like superfamily/Ribonuclease H"/>
    <property type="match status" value="1"/>
</dbReference>
<organism evidence="11 12">
    <name type="scientific">Phlebotomus papatasi</name>
    <name type="common">Sandfly</name>
    <dbReference type="NCBI Taxonomy" id="29031"/>
    <lineage>
        <taxon>Eukaryota</taxon>
        <taxon>Metazoa</taxon>
        <taxon>Ecdysozoa</taxon>
        <taxon>Arthropoda</taxon>
        <taxon>Hexapoda</taxon>
        <taxon>Insecta</taxon>
        <taxon>Pterygota</taxon>
        <taxon>Neoptera</taxon>
        <taxon>Endopterygota</taxon>
        <taxon>Diptera</taxon>
        <taxon>Nematocera</taxon>
        <taxon>Psychodoidea</taxon>
        <taxon>Psychodidae</taxon>
        <taxon>Phlebotomus</taxon>
        <taxon>Phlebotomus</taxon>
    </lineage>
</organism>
<dbReference type="Pfam" id="PF01223">
    <property type="entry name" value="Endonuclease_NS"/>
    <property type="match status" value="1"/>
</dbReference>
<evidence type="ECO:0000313" key="11">
    <source>
        <dbReference type="EnsemblMetazoa" id="PPAI000439-PA"/>
    </source>
</evidence>
<evidence type="ECO:0000256" key="2">
    <source>
        <dbReference type="ARBA" id="ARBA00001946"/>
    </source>
</evidence>
<dbReference type="GO" id="GO:0046872">
    <property type="term" value="F:metal ion binding"/>
    <property type="evidence" value="ECO:0007669"/>
    <property type="project" value="UniProtKB-KW"/>
</dbReference>
<accession>A0A1B0CZB7</accession>
<dbReference type="GO" id="GO:0003723">
    <property type="term" value="F:RNA binding"/>
    <property type="evidence" value="ECO:0007669"/>
    <property type="project" value="UniProtKB-UniRule"/>
</dbReference>